<keyword evidence="2" id="KW-0812">Transmembrane</keyword>
<proteinExistence type="predicted"/>
<keyword evidence="2" id="KW-0472">Membrane</keyword>
<dbReference type="Proteomes" id="UP001159427">
    <property type="component" value="Unassembled WGS sequence"/>
</dbReference>
<evidence type="ECO:0000313" key="4">
    <source>
        <dbReference type="Proteomes" id="UP001159427"/>
    </source>
</evidence>
<gene>
    <name evidence="3" type="ORF">PEVE_00009877</name>
</gene>
<sequence length="213" mass="23574">MELAQRESSSPRRSNGKLTPLDTVPEDDVSRPGNGNTCREGMSDDIDINENESPSERDIIQDNTCGKSRDGLCNAFRDRLRRIRGNWLHSSVSPTTNEVTVYVKGEKEYAANIPLPLKEDNNEETLPNSIASPRIQRGCFFVPFISIILVVIFIMSATSLTLVIMIINGKIVATEDGAASLAKVNYQPSNVIIYFRQTEMPTAKVKCAEHGSI</sequence>
<accession>A0ABN8LUY8</accession>
<feature type="region of interest" description="Disordered" evidence="1">
    <location>
        <begin position="1"/>
        <end position="63"/>
    </location>
</feature>
<keyword evidence="4" id="KW-1185">Reference proteome</keyword>
<feature type="compositionally biased region" description="Polar residues" evidence="1">
    <location>
        <begin position="1"/>
        <end position="17"/>
    </location>
</feature>
<protein>
    <submittedName>
        <fullName evidence="3">Uncharacterized protein</fullName>
    </submittedName>
</protein>
<name>A0ABN8LUY8_9CNID</name>
<feature type="transmembrane region" description="Helical" evidence="2">
    <location>
        <begin position="140"/>
        <end position="167"/>
    </location>
</feature>
<dbReference type="EMBL" id="CALNXI010000169">
    <property type="protein sequence ID" value="CAH3021100.1"/>
    <property type="molecule type" value="Genomic_DNA"/>
</dbReference>
<evidence type="ECO:0000256" key="1">
    <source>
        <dbReference type="SAM" id="MobiDB-lite"/>
    </source>
</evidence>
<keyword evidence="2" id="KW-1133">Transmembrane helix</keyword>
<comment type="caution">
    <text evidence="3">The sequence shown here is derived from an EMBL/GenBank/DDBJ whole genome shotgun (WGS) entry which is preliminary data.</text>
</comment>
<evidence type="ECO:0000256" key="2">
    <source>
        <dbReference type="SAM" id="Phobius"/>
    </source>
</evidence>
<organism evidence="3 4">
    <name type="scientific">Porites evermanni</name>
    <dbReference type="NCBI Taxonomy" id="104178"/>
    <lineage>
        <taxon>Eukaryota</taxon>
        <taxon>Metazoa</taxon>
        <taxon>Cnidaria</taxon>
        <taxon>Anthozoa</taxon>
        <taxon>Hexacorallia</taxon>
        <taxon>Scleractinia</taxon>
        <taxon>Fungiina</taxon>
        <taxon>Poritidae</taxon>
        <taxon>Porites</taxon>
    </lineage>
</organism>
<reference evidence="3 4" key="1">
    <citation type="submission" date="2022-05" db="EMBL/GenBank/DDBJ databases">
        <authorList>
            <consortium name="Genoscope - CEA"/>
            <person name="William W."/>
        </authorList>
    </citation>
    <scope>NUCLEOTIDE SEQUENCE [LARGE SCALE GENOMIC DNA]</scope>
</reference>
<evidence type="ECO:0000313" key="3">
    <source>
        <dbReference type="EMBL" id="CAH3021100.1"/>
    </source>
</evidence>